<sequence length="266" mass="30051">MVSCASCGCTMTQKTKNEGITFHSFPKDCRRRTLWIEFLRKPDWLPKPSSVLCSYHFAQDCFDRTSKLKVRLLATAVPTVEVERLKYCLVDICDRHLRRIAKELVVDQSAKNTDVVADGETICSSYSFKNTVIQNSPVQKCDLPDSSKPNIPENKNAEILNTNFDDIDLGLTNSNNLNFLAENNSSLNISSSDLDQSSENLEHLKFPLNDTIQNKTLRQKIVDWALQNNINQKALSELLTILNQELPNGHQIPNDARALLKTLEAL</sequence>
<dbReference type="SMART" id="SM00692">
    <property type="entry name" value="DM3"/>
    <property type="match status" value="1"/>
</dbReference>
<evidence type="ECO:0000256" key="4">
    <source>
        <dbReference type="ARBA" id="ARBA00023125"/>
    </source>
</evidence>
<evidence type="ECO:0000256" key="2">
    <source>
        <dbReference type="ARBA" id="ARBA00022771"/>
    </source>
</evidence>
<keyword evidence="1" id="KW-0479">Metal-binding</keyword>
<dbReference type="InterPro" id="IPR026516">
    <property type="entry name" value="THAP1/10"/>
</dbReference>
<evidence type="ECO:0000259" key="6">
    <source>
        <dbReference type="PROSITE" id="PS50950"/>
    </source>
</evidence>
<dbReference type="SMART" id="SM00980">
    <property type="entry name" value="THAP"/>
    <property type="match status" value="1"/>
</dbReference>
<gene>
    <name evidence="7" type="ORF">DIABBA_LOCUS13376</name>
</gene>
<evidence type="ECO:0000256" key="3">
    <source>
        <dbReference type="ARBA" id="ARBA00022833"/>
    </source>
</evidence>
<proteinExistence type="predicted"/>
<dbReference type="PROSITE" id="PS50950">
    <property type="entry name" value="ZF_THAP"/>
    <property type="match status" value="1"/>
</dbReference>
<evidence type="ECO:0000313" key="8">
    <source>
        <dbReference type="Proteomes" id="UP001153709"/>
    </source>
</evidence>
<keyword evidence="2 5" id="KW-0863">Zinc-finger</keyword>
<dbReference type="Gene3D" id="6.20.210.20">
    <property type="entry name" value="THAP domain"/>
    <property type="match status" value="1"/>
</dbReference>
<evidence type="ECO:0000256" key="5">
    <source>
        <dbReference type="PROSITE-ProRule" id="PRU00309"/>
    </source>
</evidence>
<dbReference type="PANTHER" id="PTHR46600">
    <property type="entry name" value="THAP DOMAIN-CONTAINING"/>
    <property type="match status" value="1"/>
</dbReference>
<reference evidence="7" key="1">
    <citation type="submission" date="2022-01" db="EMBL/GenBank/DDBJ databases">
        <authorList>
            <person name="King R."/>
        </authorList>
    </citation>
    <scope>NUCLEOTIDE SEQUENCE</scope>
</reference>
<dbReference type="EMBL" id="OU898284">
    <property type="protein sequence ID" value="CAG9840752.1"/>
    <property type="molecule type" value="Genomic_DNA"/>
</dbReference>
<feature type="domain" description="THAP-type" evidence="6">
    <location>
        <begin position="1"/>
        <end position="81"/>
    </location>
</feature>
<dbReference type="InterPro" id="IPR038441">
    <property type="entry name" value="THAP_Znf_sf"/>
</dbReference>
<dbReference type="SUPFAM" id="SSF57716">
    <property type="entry name" value="Glucocorticoid receptor-like (DNA-binding domain)"/>
    <property type="match status" value="1"/>
</dbReference>
<keyword evidence="3" id="KW-0862">Zinc</keyword>
<dbReference type="GO" id="GO:0043565">
    <property type="term" value="F:sequence-specific DNA binding"/>
    <property type="evidence" value="ECO:0007669"/>
    <property type="project" value="InterPro"/>
</dbReference>
<name>A0A9N9XGJ2_DIABA</name>
<evidence type="ECO:0000313" key="7">
    <source>
        <dbReference type="EMBL" id="CAG9840752.1"/>
    </source>
</evidence>
<organism evidence="7 8">
    <name type="scientific">Diabrotica balteata</name>
    <name type="common">Banded cucumber beetle</name>
    <dbReference type="NCBI Taxonomy" id="107213"/>
    <lineage>
        <taxon>Eukaryota</taxon>
        <taxon>Metazoa</taxon>
        <taxon>Ecdysozoa</taxon>
        <taxon>Arthropoda</taxon>
        <taxon>Hexapoda</taxon>
        <taxon>Insecta</taxon>
        <taxon>Pterygota</taxon>
        <taxon>Neoptera</taxon>
        <taxon>Endopterygota</taxon>
        <taxon>Coleoptera</taxon>
        <taxon>Polyphaga</taxon>
        <taxon>Cucujiformia</taxon>
        <taxon>Chrysomeloidea</taxon>
        <taxon>Chrysomelidae</taxon>
        <taxon>Galerucinae</taxon>
        <taxon>Diabroticina</taxon>
        <taxon>Diabroticites</taxon>
        <taxon>Diabrotica</taxon>
    </lineage>
</organism>
<dbReference type="PANTHER" id="PTHR46600:SF11">
    <property type="entry name" value="THAP DOMAIN-CONTAINING PROTEIN 10"/>
    <property type="match status" value="1"/>
</dbReference>
<keyword evidence="4 5" id="KW-0238">DNA-binding</keyword>
<dbReference type="AlphaFoldDB" id="A0A9N9XGJ2"/>
<evidence type="ECO:0000256" key="1">
    <source>
        <dbReference type="ARBA" id="ARBA00022723"/>
    </source>
</evidence>
<dbReference type="Proteomes" id="UP001153709">
    <property type="component" value="Chromosome 9"/>
</dbReference>
<keyword evidence="8" id="KW-1185">Reference proteome</keyword>
<dbReference type="Pfam" id="PF05485">
    <property type="entry name" value="THAP"/>
    <property type="match status" value="1"/>
</dbReference>
<dbReference type="OrthoDB" id="7701410at2759"/>
<accession>A0A9N9XGJ2</accession>
<dbReference type="GO" id="GO:0008270">
    <property type="term" value="F:zinc ion binding"/>
    <property type="evidence" value="ECO:0007669"/>
    <property type="project" value="UniProtKB-KW"/>
</dbReference>
<dbReference type="InterPro" id="IPR006612">
    <property type="entry name" value="THAP_Znf"/>
</dbReference>
<protein>
    <recommendedName>
        <fullName evidence="6">THAP-type domain-containing protein</fullName>
    </recommendedName>
</protein>